<keyword evidence="3" id="KW-0408">Iron</keyword>
<dbReference type="GO" id="GO:0016020">
    <property type="term" value="C:membrane"/>
    <property type="evidence" value="ECO:0007669"/>
    <property type="project" value="InterPro"/>
</dbReference>
<keyword evidence="4" id="KW-0411">Iron-sulfur</keyword>
<keyword evidence="5" id="KW-1015">Disulfide bond</keyword>
<evidence type="ECO:0000259" key="7">
    <source>
        <dbReference type="PROSITE" id="PS51296"/>
    </source>
</evidence>
<proteinExistence type="predicted"/>
<keyword evidence="1" id="KW-0001">2Fe-2S</keyword>
<evidence type="ECO:0000256" key="1">
    <source>
        <dbReference type="ARBA" id="ARBA00022714"/>
    </source>
</evidence>
<gene>
    <name evidence="8" type="ORF">UFOPK3720_00204</name>
</gene>
<dbReference type="PRINTS" id="PR00162">
    <property type="entry name" value="RIESKE"/>
</dbReference>
<evidence type="ECO:0000313" key="8">
    <source>
        <dbReference type="EMBL" id="CAB4920657.1"/>
    </source>
</evidence>
<reference evidence="8" key="1">
    <citation type="submission" date="2020-05" db="EMBL/GenBank/DDBJ databases">
        <authorList>
            <person name="Chiriac C."/>
            <person name="Salcher M."/>
            <person name="Ghai R."/>
            <person name="Kavagutti S V."/>
        </authorList>
    </citation>
    <scope>NUCLEOTIDE SEQUENCE</scope>
</reference>
<dbReference type="InterPro" id="IPR017941">
    <property type="entry name" value="Rieske_2Fe-2S"/>
</dbReference>
<dbReference type="SUPFAM" id="SSF50022">
    <property type="entry name" value="ISP domain"/>
    <property type="match status" value="1"/>
</dbReference>
<name>A0A6J7HI53_9ZZZZ</name>
<evidence type="ECO:0000256" key="3">
    <source>
        <dbReference type="ARBA" id="ARBA00023004"/>
    </source>
</evidence>
<dbReference type="InterPro" id="IPR014349">
    <property type="entry name" value="Rieske_Fe-S_prot"/>
</dbReference>
<accession>A0A6J7HI53</accession>
<dbReference type="Gene3D" id="2.102.10.10">
    <property type="entry name" value="Rieske [2Fe-2S] iron-sulphur domain"/>
    <property type="match status" value="1"/>
</dbReference>
<dbReference type="InterPro" id="IPR005805">
    <property type="entry name" value="Rieske_Fe-S_prot_C"/>
</dbReference>
<sequence length="140" mass="13396">MVERRTVLQVSGVIAVGGVLAACGGGSDGDAAGASAATGTGAGGEGVVIASIGDVPVGGGVVNDEVAIVVTQPTDGSIKAFTAVCPHQGCLVSEVVDNEIICPCHDSRFSALDGAVLQGPATEGLAAASVVVQGDSVVLP</sequence>
<dbReference type="PROSITE" id="PS51296">
    <property type="entry name" value="RIESKE"/>
    <property type="match status" value="1"/>
</dbReference>
<organism evidence="8">
    <name type="scientific">freshwater metagenome</name>
    <dbReference type="NCBI Taxonomy" id="449393"/>
    <lineage>
        <taxon>unclassified sequences</taxon>
        <taxon>metagenomes</taxon>
        <taxon>ecological metagenomes</taxon>
    </lineage>
</organism>
<dbReference type="AlphaFoldDB" id="A0A6J7HI53"/>
<dbReference type="EMBL" id="CAFBNB010000022">
    <property type="protein sequence ID" value="CAB4920657.1"/>
    <property type="molecule type" value="Genomic_DNA"/>
</dbReference>
<dbReference type="PROSITE" id="PS51318">
    <property type="entry name" value="TAT"/>
    <property type="match status" value="1"/>
</dbReference>
<dbReference type="GO" id="GO:0046872">
    <property type="term" value="F:metal ion binding"/>
    <property type="evidence" value="ECO:0007669"/>
    <property type="project" value="UniProtKB-KW"/>
</dbReference>
<feature type="domain" description="Rieske" evidence="7">
    <location>
        <begin position="47"/>
        <end position="139"/>
    </location>
</feature>
<comment type="cofactor">
    <cofactor evidence="6">
        <name>[2Fe-2S] cluster</name>
        <dbReference type="ChEBI" id="CHEBI:190135"/>
    </cofactor>
</comment>
<evidence type="ECO:0000256" key="2">
    <source>
        <dbReference type="ARBA" id="ARBA00022723"/>
    </source>
</evidence>
<protein>
    <submittedName>
        <fullName evidence="8">Unannotated protein</fullName>
    </submittedName>
</protein>
<dbReference type="PANTHER" id="PTHR10134">
    <property type="entry name" value="CYTOCHROME B-C1 COMPLEX SUBUNIT RIESKE, MITOCHONDRIAL"/>
    <property type="match status" value="1"/>
</dbReference>
<dbReference type="InterPro" id="IPR036922">
    <property type="entry name" value="Rieske_2Fe-2S_sf"/>
</dbReference>
<evidence type="ECO:0000256" key="6">
    <source>
        <dbReference type="ARBA" id="ARBA00034078"/>
    </source>
</evidence>
<dbReference type="GO" id="GO:0051537">
    <property type="term" value="F:2 iron, 2 sulfur cluster binding"/>
    <property type="evidence" value="ECO:0007669"/>
    <property type="project" value="UniProtKB-KW"/>
</dbReference>
<dbReference type="InterPro" id="IPR006311">
    <property type="entry name" value="TAT_signal"/>
</dbReference>
<evidence type="ECO:0000256" key="5">
    <source>
        <dbReference type="ARBA" id="ARBA00023157"/>
    </source>
</evidence>
<dbReference type="PROSITE" id="PS51257">
    <property type="entry name" value="PROKAR_LIPOPROTEIN"/>
    <property type="match status" value="1"/>
</dbReference>
<keyword evidence="2" id="KW-0479">Metal-binding</keyword>
<evidence type="ECO:0000256" key="4">
    <source>
        <dbReference type="ARBA" id="ARBA00023014"/>
    </source>
</evidence>
<dbReference type="CDD" id="cd03467">
    <property type="entry name" value="Rieske"/>
    <property type="match status" value="1"/>
</dbReference>
<dbReference type="Pfam" id="PF00355">
    <property type="entry name" value="Rieske"/>
    <property type="match status" value="1"/>
</dbReference>